<evidence type="ECO:0000256" key="1">
    <source>
        <dbReference type="SAM" id="MobiDB-lite"/>
    </source>
</evidence>
<evidence type="ECO:0000313" key="3">
    <source>
        <dbReference type="Proteomes" id="UP001591681"/>
    </source>
</evidence>
<feature type="region of interest" description="Disordered" evidence="1">
    <location>
        <begin position="1"/>
        <end position="50"/>
    </location>
</feature>
<feature type="compositionally biased region" description="Polar residues" evidence="1">
    <location>
        <begin position="1"/>
        <end position="14"/>
    </location>
</feature>
<feature type="region of interest" description="Disordered" evidence="1">
    <location>
        <begin position="109"/>
        <end position="176"/>
    </location>
</feature>
<comment type="caution">
    <text evidence="2">The sequence shown here is derived from an EMBL/GenBank/DDBJ whole genome shotgun (WGS) entry which is preliminary data.</text>
</comment>
<dbReference type="PANTHER" id="PTHR31206">
    <property type="entry name" value="LP10445P"/>
    <property type="match status" value="1"/>
</dbReference>
<dbReference type="Proteomes" id="UP001591681">
    <property type="component" value="Unassembled WGS sequence"/>
</dbReference>
<feature type="compositionally biased region" description="Acidic residues" evidence="1">
    <location>
        <begin position="116"/>
        <end position="126"/>
    </location>
</feature>
<dbReference type="InterPro" id="IPR028260">
    <property type="entry name" value="FAM177"/>
</dbReference>
<feature type="compositionally biased region" description="Basic and acidic residues" evidence="1">
    <location>
        <begin position="164"/>
        <end position="176"/>
    </location>
</feature>
<dbReference type="Pfam" id="PF14774">
    <property type="entry name" value="FAM177"/>
    <property type="match status" value="1"/>
</dbReference>
<accession>A0ABD1J6C5</accession>
<reference evidence="2 3" key="1">
    <citation type="submission" date="2024-09" db="EMBL/GenBank/DDBJ databases">
        <title>A chromosome-level genome assembly of Gray's grenadier anchovy, Coilia grayii.</title>
        <authorList>
            <person name="Fu Z."/>
        </authorList>
    </citation>
    <scope>NUCLEOTIDE SEQUENCE [LARGE SCALE GENOMIC DNA]</scope>
    <source>
        <strain evidence="2">G4</strain>
        <tissue evidence="2">Muscle</tissue>
    </source>
</reference>
<protein>
    <submittedName>
        <fullName evidence="2">Uncharacterized protein</fullName>
    </submittedName>
</protein>
<evidence type="ECO:0000313" key="2">
    <source>
        <dbReference type="EMBL" id="KAL2082723.1"/>
    </source>
</evidence>
<sequence length="176" mass="20241">MNNNITRETSFGQDHQSRHRRTIYFSSGDTLEQSDSEEVEDEDPVHKEPFSQSMDTASMSWGEYSWFLGTKIGKKSLRMCDFLGEKFARLLGLHAAKYQYAIDEFRRSQKKRKDIEEESSDMDDHAEDFNLSLRTRRNYGATNSDDLPSPPQSSSSVPISVKHIAADNKGYQEDDQ</sequence>
<keyword evidence="3" id="KW-1185">Reference proteome</keyword>
<feature type="compositionally biased region" description="Acidic residues" evidence="1">
    <location>
        <begin position="32"/>
        <end position="43"/>
    </location>
</feature>
<dbReference type="PANTHER" id="PTHR31206:SF1">
    <property type="entry name" value="LP10445P"/>
    <property type="match status" value="1"/>
</dbReference>
<dbReference type="EMBL" id="JBHFQA010000019">
    <property type="protein sequence ID" value="KAL2082723.1"/>
    <property type="molecule type" value="Genomic_DNA"/>
</dbReference>
<organism evidence="2 3">
    <name type="scientific">Coilia grayii</name>
    <name type="common">Gray's grenadier anchovy</name>
    <dbReference type="NCBI Taxonomy" id="363190"/>
    <lineage>
        <taxon>Eukaryota</taxon>
        <taxon>Metazoa</taxon>
        <taxon>Chordata</taxon>
        <taxon>Craniata</taxon>
        <taxon>Vertebrata</taxon>
        <taxon>Euteleostomi</taxon>
        <taxon>Actinopterygii</taxon>
        <taxon>Neopterygii</taxon>
        <taxon>Teleostei</taxon>
        <taxon>Clupei</taxon>
        <taxon>Clupeiformes</taxon>
        <taxon>Clupeoidei</taxon>
        <taxon>Engraulidae</taxon>
        <taxon>Coilinae</taxon>
        <taxon>Coilia</taxon>
    </lineage>
</organism>
<dbReference type="AlphaFoldDB" id="A0ABD1J6C5"/>
<name>A0ABD1J6C5_9TELE</name>
<proteinExistence type="predicted"/>
<gene>
    <name evidence="2" type="ORF">ACEWY4_022541</name>
</gene>